<name>T1K002_TETUR</name>
<dbReference type="InterPro" id="IPR053257">
    <property type="entry name" value="Cu-only_SOD"/>
</dbReference>
<dbReference type="EMBL" id="CAEY01001131">
    <property type="status" value="NOT_ANNOTATED_CDS"/>
    <property type="molecule type" value="Genomic_DNA"/>
</dbReference>
<feature type="chain" id="PRO_5004591040" description="Copper type II ascorbate-dependent monooxygenase C-terminal domain-containing protein" evidence="2">
    <location>
        <begin position="21"/>
        <end position="643"/>
    </location>
</feature>
<dbReference type="EnsemblMetazoa" id="tetur03g05940.1">
    <property type="protein sequence ID" value="tetur03g05940.1"/>
    <property type="gene ID" value="tetur03g05940"/>
</dbReference>
<feature type="region of interest" description="Disordered" evidence="1">
    <location>
        <begin position="28"/>
        <end position="47"/>
    </location>
</feature>
<dbReference type="AlphaFoldDB" id="T1K002"/>
<dbReference type="GO" id="GO:0006801">
    <property type="term" value="P:superoxide metabolic process"/>
    <property type="evidence" value="ECO:0007669"/>
    <property type="project" value="InterPro"/>
</dbReference>
<feature type="signal peptide" evidence="2">
    <location>
        <begin position="1"/>
        <end position="20"/>
    </location>
</feature>
<proteinExistence type="predicted"/>
<accession>T1K002</accession>
<dbReference type="Gene3D" id="2.60.40.200">
    <property type="entry name" value="Superoxide dismutase, copper/zinc binding domain"/>
    <property type="match status" value="2"/>
</dbReference>
<dbReference type="SUPFAM" id="SSF49329">
    <property type="entry name" value="Cu,Zn superoxide dismutase-like"/>
    <property type="match status" value="2"/>
</dbReference>
<organism evidence="3 4">
    <name type="scientific">Tetranychus urticae</name>
    <name type="common">Two-spotted spider mite</name>
    <dbReference type="NCBI Taxonomy" id="32264"/>
    <lineage>
        <taxon>Eukaryota</taxon>
        <taxon>Metazoa</taxon>
        <taxon>Ecdysozoa</taxon>
        <taxon>Arthropoda</taxon>
        <taxon>Chelicerata</taxon>
        <taxon>Arachnida</taxon>
        <taxon>Acari</taxon>
        <taxon>Acariformes</taxon>
        <taxon>Trombidiformes</taxon>
        <taxon>Prostigmata</taxon>
        <taxon>Eleutherengona</taxon>
        <taxon>Raphignathae</taxon>
        <taxon>Tetranychoidea</taxon>
        <taxon>Tetranychidae</taxon>
        <taxon>Tetranychus</taxon>
    </lineage>
</organism>
<evidence type="ECO:0000256" key="2">
    <source>
        <dbReference type="SAM" id="SignalP"/>
    </source>
</evidence>
<reference evidence="4" key="1">
    <citation type="submission" date="2011-08" db="EMBL/GenBank/DDBJ databases">
        <authorList>
            <person name="Rombauts S."/>
        </authorList>
    </citation>
    <scope>NUCLEOTIDE SEQUENCE</scope>
    <source>
        <strain evidence="4">London</strain>
    </source>
</reference>
<evidence type="ECO:0008006" key="5">
    <source>
        <dbReference type="Google" id="ProtNLM"/>
    </source>
</evidence>
<dbReference type="Proteomes" id="UP000015104">
    <property type="component" value="Unassembled WGS sequence"/>
</dbReference>
<evidence type="ECO:0000313" key="4">
    <source>
        <dbReference type="Proteomes" id="UP000015104"/>
    </source>
</evidence>
<evidence type="ECO:0000256" key="1">
    <source>
        <dbReference type="SAM" id="MobiDB-lite"/>
    </source>
</evidence>
<dbReference type="PANTHER" id="PTHR20910:SF1">
    <property type="entry name" value="SUPEROXIDE DISMUTASE COPPER_ZINC BINDING DOMAIN-CONTAINING PROTEIN"/>
    <property type="match status" value="1"/>
</dbReference>
<keyword evidence="4" id="KW-1185">Reference proteome</keyword>
<dbReference type="InterPro" id="IPR036423">
    <property type="entry name" value="SOD-like_Cu/Zn_dom_sf"/>
</dbReference>
<reference evidence="3" key="2">
    <citation type="submission" date="2015-06" db="UniProtKB">
        <authorList>
            <consortium name="EnsemblMetazoa"/>
        </authorList>
    </citation>
    <scope>IDENTIFICATION</scope>
</reference>
<dbReference type="eggNOG" id="ENOG502QW6R">
    <property type="taxonomic scope" value="Eukaryota"/>
</dbReference>
<protein>
    <recommendedName>
        <fullName evidence="5">Copper type II ascorbate-dependent monooxygenase C-terminal domain-containing protein</fullName>
    </recommendedName>
</protein>
<feature type="compositionally biased region" description="Pro residues" evidence="1">
    <location>
        <begin position="32"/>
        <end position="45"/>
    </location>
</feature>
<evidence type="ECO:0000313" key="3">
    <source>
        <dbReference type="EnsemblMetazoa" id="tetur03g05940.1"/>
    </source>
</evidence>
<keyword evidence="2" id="KW-0732">Signal</keyword>
<dbReference type="STRING" id="32264.T1K002"/>
<dbReference type="HOGENOM" id="CLU_426007_0_0_1"/>
<dbReference type="GO" id="GO:0046872">
    <property type="term" value="F:metal ion binding"/>
    <property type="evidence" value="ECO:0007669"/>
    <property type="project" value="InterPro"/>
</dbReference>
<dbReference type="PANTHER" id="PTHR20910">
    <property type="entry name" value="AGAP001623-PA"/>
    <property type="match status" value="1"/>
</dbReference>
<sequence>MLLYIVFIISSSLLFDFGLTQTNFGNGAYPSRAPPRPSQPLPPHQPGDTFVLNEPYVPLNTKPRYNEVRTPTLNPYPQPDNVTNTLVAQIQGFGVLGYASFREIAQNELEATISITGGPANESYIARVFELPIQNGASCTPINVVFPLDRVFTPSAIIGRTLMLQAKYSGVSICSVIMPGDDKKLIFIGKFHSPISGMAYYIQGDIGAAVGTEWMMFSDGKRRDDRFAWRLLRIDSDTVDSKVLNEKNRCQDLTGDVIHSSKQYLLPVSTEAPIWRGRMHLGLSTRIAPTDSIYLILETPNGARVACTSLNRVEPKVGVASFMSPDTRGEIKFTQDSPFEPTRVVINLDLFTPAFSYGIDVLPSLRRKKEEFKKCPNVKETIYNPFHVDPDKVPAQGMGTTEMYAVGDLSGKYGTLESRQSIRLTTWDVNLPLFGYYSVIGRAIVIYGPNGPAVACTNIELDGKPLHVVYATFDYPIQGQFIFRQPEGECFSDTYLYIEVSKHPSLDTDKTFNHPWHVHENKLNIKDTQLSTTDCGPAGGHHNPYNVSVASQNPIYVRDCNIFTPTRCEVGDLAHKLGHIDIPKYLGVNGQEPEVAKYYFIDSDSPLCGPAKIADKSLVIHEADFQMKRLSCANLFVYSPKTK</sequence>